<sequence length="127" mass="15414">MEHWQVTMHYLYKGMLERVFYFYMREDYFPLNQETLLRFVQIMLTQKILKSSVPHPKNTYPHRLKITTYSKSDNAYMSLECIWDPCYLGKPKRLKIRLMRLKVESVSVPSNVPRSCGIRYITYFFIL</sequence>
<dbReference type="Proteomes" id="UP000837801">
    <property type="component" value="Unassembled WGS sequence"/>
</dbReference>
<keyword evidence="2" id="KW-1185">Reference proteome</keyword>
<accession>A0A9P0QRD7</accession>
<dbReference type="EMBL" id="CAKXYY010000010">
    <property type="protein sequence ID" value="CAH2353261.1"/>
    <property type="molecule type" value="Genomic_DNA"/>
</dbReference>
<gene>
    <name evidence="1" type="ORF">CLIB1423_10S00958</name>
</gene>
<evidence type="ECO:0000313" key="1">
    <source>
        <dbReference type="EMBL" id="CAH2353261.1"/>
    </source>
</evidence>
<dbReference type="AlphaFoldDB" id="A0A9P0QRD7"/>
<comment type="caution">
    <text evidence="1">The sequence shown here is derived from an EMBL/GenBank/DDBJ whole genome shotgun (WGS) entry which is preliminary data.</text>
</comment>
<evidence type="ECO:0000313" key="2">
    <source>
        <dbReference type="Proteomes" id="UP000837801"/>
    </source>
</evidence>
<name>A0A9P0QRD7_9ASCO</name>
<organism evidence="1 2">
    <name type="scientific">[Candida] railenensis</name>
    <dbReference type="NCBI Taxonomy" id="45579"/>
    <lineage>
        <taxon>Eukaryota</taxon>
        <taxon>Fungi</taxon>
        <taxon>Dikarya</taxon>
        <taxon>Ascomycota</taxon>
        <taxon>Saccharomycotina</taxon>
        <taxon>Pichiomycetes</taxon>
        <taxon>Debaryomycetaceae</taxon>
        <taxon>Kurtzmaniella</taxon>
    </lineage>
</organism>
<proteinExistence type="predicted"/>
<reference evidence="1" key="1">
    <citation type="submission" date="2022-03" db="EMBL/GenBank/DDBJ databases">
        <authorList>
            <person name="Legras J.-L."/>
            <person name="Devillers H."/>
            <person name="Grondin C."/>
        </authorList>
    </citation>
    <scope>NUCLEOTIDE SEQUENCE</scope>
    <source>
        <strain evidence="1">CLIB 1423</strain>
    </source>
</reference>
<protein>
    <submittedName>
        <fullName evidence="1">Uncharacterized protein</fullName>
    </submittedName>
</protein>